<comment type="caution">
    <text evidence="17">The sequence shown here is derived from an EMBL/GenBank/DDBJ whole genome shotgun (WGS) entry which is preliminary data.</text>
</comment>
<dbReference type="Gene3D" id="2.10.70.100">
    <property type="match status" value="1"/>
</dbReference>
<dbReference type="PRINTS" id="PR00344">
    <property type="entry name" value="BCTRLSENSOR"/>
</dbReference>
<dbReference type="Gene3D" id="3.40.50.2300">
    <property type="match status" value="2"/>
</dbReference>
<dbReference type="PANTHER" id="PTHR45339">
    <property type="entry name" value="HYBRID SIGNAL TRANSDUCTION HISTIDINE KINASE J"/>
    <property type="match status" value="1"/>
</dbReference>
<evidence type="ECO:0000256" key="4">
    <source>
        <dbReference type="ARBA" id="ARBA00022475"/>
    </source>
</evidence>
<feature type="domain" description="PAC" evidence="16">
    <location>
        <begin position="260"/>
        <end position="313"/>
    </location>
</feature>
<dbReference type="SUPFAM" id="SSF52172">
    <property type="entry name" value="CheY-like"/>
    <property type="match status" value="2"/>
</dbReference>
<dbReference type="SUPFAM" id="SSF47226">
    <property type="entry name" value="Histidine-containing phosphotransfer domain, HPT domain"/>
    <property type="match status" value="1"/>
</dbReference>
<keyword evidence="4" id="KW-1003">Cell membrane</keyword>
<evidence type="ECO:0000259" key="13">
    <source>
        <dbReference type="PROSITE" id="PS50109"/>
    </source>
</evidence>
<evidence type="ECO:0000256" key="9">
    <source>
        <dbReference type="ARBA" id="ARBA00022989"/>
    </source>
</evidence>
<feature type="domain" description="PAC" evidence="16">
    <location>
        <begin position="530"/>
        <end position="582"/>
    </location>
</feature>
<feature type="domain" description="PAC" evidence="16">
    <location>
        <begin position="388"/>
        <end position="440"/>
    </location>
</feature>
<comment type="subcellular location">
    <subcellularLocation>
        <location evidence="2">Cell membrane</location>
        <topology evidence="2">Multi-pass membrane protein</topology>
    </subcellularLocation>
</comment>
<dbReference type="InterPro" id="IPR003661">
    <property type="entry name" value="HisK_dim/P_dom"/>
</dbReference>
<dbReference type="SMART" id="SM00086">
    <property type="entry name" value="PAC"/>
    <property type="match status" value="5"/>
</dbReference>
<keyword evidence="7" id="KW-0547">Nucleotide-binding</keyword>
<evidence type="ECO:0000259" key="16">
    <source>
        <dbReference type="PROSITE" id="PS50113"/>
    </source>
</evidence>
<comment type="catalytic activity">
    <reaction evidence="1">
        <text>ATP + protein L-histidine = ADP + protein N-phospho-L-histidine.</text>
        <dbReference type="EC" id="2.7.13.3"/>
    </reaction>
</comment>
<dbReference type="InterPro" id="IPR036097">
    <property type="entry name" value="HisK_dim/P_sf"/>
</dbReference>
<dbReference type="CDD" id="cd17546">
    <property type="entry name" value="REC_hyHK_CKI1_RcsC-like"/>
    <property type="match status" value="2"/>
</dbReference>
<dbReference type="Pfam" id="PF08447">
    <property type="entry name" value="PAS_3"/>
    <property type="match status" value="3"/>
</dbReference>
<dbReference type="Gene3D" id="3.30.565.10">
    <property type="entry name" value="Histidine kinase-like ATPase, C-terminal domain"/>
    <property type="match status" value="1"/>
</dbReference>
<dbReference type="InterPro" id="IPR000014">
    <property type="entry name" value="PAS"/>
</dbReference>
<gene>
    <name evidence="17" type="ORF">GCM10007907_24510</name>
</gene>
<evidence type="ECO:0000259" key="14">
    <source>
        <dbReference type="PROSITE" id="PS50110"/>
    </source>
</evidence>
<dbReference type="InterPro" id="IPR013655">
    <property type="entry name" value="PAS_fold_3"/>
</dbReference>
<feature type="domain" description="PAC" evidence="16">
    <location>
        <begin position="133"/>
        <end position="185"/>
    </location>
</feature>
<dbReference type="Pfam" id="PF00512">
    <property type="entry name" value="HisKA"/>
    <property type="match status" value="1"/>
</dbReference>
<dbReference type="PROSITE" id="PS50113">
    <property type="entry name" value="PAC"/>
    <property type="match status" value="5"/>
</dbReference>
<dbReference type="SUPFAM" id="SSF55874">
    <property type="entry name" value="ATPase domain of HSP90 chaperone/DNA topoisomerase II/histidine kinase"/>
    <property type="match status" value="1"/>
</dbReference>
<dbReference type="Pfam" id="PF02518">
    <property type="entry name" value="HATPase_c"/>
    <property type="match status" value="1"/>
</dbReference>
<name>A0ABQ5YGE5_9NEIS</name>
<dbReference type="Gene3D" id="1.10.287.130">
    <property type="match status" value="1"/>
</dbReference>
<keyword evidence="11" id="KW-0472">Membrane</keyword>
<feature type="domain" description="Response regulatory" evidence="14">
    <location>
        <begin position="1116"/>
        <end position="1234"/>
    </location>
</feature>
<dbReference type="InterPro" id="IPR011006">
    <property type="entry name" value="CheY-like_superfamily"/>
</dbReference>
<feature type="domain" description="Histidine kinase" evidence="13">
    <location>
        <begin position="730"/>
        <end position="951"/>
    </location>
</feature>
<dbReference type="SUPFAM" id="SSF55785">
    <property type="entry name" value="PYP-like sensor domain (PAS domain)"/>
    <property type="match status" value="5"/>
</dbReference>
<dbReference type="InterPro" id="IPR036890">
    <property type="entry name" value="HATPase_C_sf"/>
</dbReference>
<dbReference type="Pfam" id="PF00072">
    <property type="entry name" value="Response_reg"/>
    <property type="match status" value="2"/>
</dbReference>
<dbReference type="InterPro" id="IPR035965">
    <property type="entry name" value="PAS-like_dom_sf"/>
</dbReference>
<dbReference type="NCBIfam" id="TIGR00229">
    <property type="entry name" value="sensory_box"/>
    <property type="match status" value="4"/>
</dbReference>
<dbReference type="SMART" id="SM00448">
    <property type="entry name" value="REC"/>
    <property type="match status" value="2"/>
</dbReference>
<evidence type="ECO:0000256" key="5">
    <source>
        <dbReference type="ARBA" id="ARBA00022553"/>
    </source>
</evidence>
<evidence type="ECO:0000256" key="12">
    <source>
        <dbReference type="PROSITE-ProRule" id="PRU00169"/>
    </source>
</evidence>
<dbReference type="Gene3D" id="3.30.450.20">
    <property type="entry name" value="PAS domain"/>
    <property type="match status" value="5"/>
</dbReference>
<evidence type="ECO:0000256" key="7">
    <source>
        <dbReference type="ARBA" id="ARBA00022741"/>
    </source>
</evidence>
<feature type="domain" description="PAS" evidence="15">
    <location>
        <begin position="186"/>
        <end position="256"/>
    </location>
</feature>
<evidence type="ECO:0000256" key="3">
    <source>
        <dbReference type="ARBA" id="ARBA00012438"/>
    </source>
</evidence>
<dbReference type="CDD" id="cd16922">
    <property type="entry name" value="HATPase_EvgS-ArcB-TorS-like"/>
    <property type="match status" value="1"/>
</dbReference>
<dbReference type="InterPro" id="IPR005467">
    <property type="entry name" value="His_kinase_dom"/>
</dbReference>
<proteinExistence type="predicted"/>
<dbReference type="Pfam" id="PF13426">
    <property type="entry name" value="PAS_9"/>
    <property type="match status" value="2"/>
</dbReference>
<dbReference type="CDD" id="cd00130">
    <property type="entry name" value="PAS"/>
    <property type="match status" value="5"/>
</dbReference>
<evidence type="ECO:0000313" key="18">
    <source>
        <dbReference type="Proteomes" id="UP001156706"/>
    </source>
</evidence>
<evidence type="ECO:0000256" key="8">
    <source>
        <dbReference type="ARBA" id="ARBA00022840"/>
    </source>
</evidence>
<dbReference type="InterPro" id="IPR008207">
    <property type="entry name" value="Sig_transdc_His_kin_Hpt_dom"/>
</dbReference>
<evidence type="ECO:0000256" key="11">
    <source>
        <dbReference type="ARBA" id="ARBA00023136"/>
    </source>
</evidence>
<dbReference type="InterPro" id="IPR004358">
    <property type="entry name" value="Sig_transdc_His_kin-like_C"/>
</dbReference>
<keyword evidence="10" id="KW-0902">Two-component regulatory system</keyword>
<dbReference type="SUPFAM" id="SSF47384">
    <property type="entry name" value="Homodimeric domain of signal transducing histidine kinase"/>
    <property type="match status" value="1"/>
</dbReference>
<dbReference type="PROSITE" id="PS50112">
    <property type="entry name" value="PAS"/>
    <property type="match status" value="3"/>
</dbReference>
<dbReference type="PROSITE" id="PS50110">
    <property type="entry name" value="RESPONSE_REGULATORY"/>
    <property type="match status" value="2"/>
</dbReference>
<evidence type="ECO:0000256" key="10">
    <source>
        <dbReference type="ARBA" id="ARBA00023012"/>
    </source>
</evidence>
<dbReference type="SMART" id="SM00388">
    <property type="entry name" value="HisKA"/>
    <property type="match status" value="1"/>
</dbReference>
<evidence type="ECO:0000256" key="1">
    <source>
        <dbReference type="ARBA" id="ARBA00000085"/>
    </source>
</evidence>
<dbReference type="InterPro" id="IPR001789">
    <property type="entry name" value="Sig_transdc_resp-reg_receiver"/>
</dbReference>
<dbReference type="InterPro" id="IPR001610">
    <property type="entry name" value="PAC"/>
</dbReference>
<sequence>MTLSLASLIALGYFYPPPSASHFANLLFYLPFIITMLPPLITAAAFEKIDNVNLRLNESEKTFRGLYSKTPVMMHSLDTDGRLVSVSDTWLAKLGYRREEVLGRKSIEFLTPASQKHALEVVLPQFNRDGYVENAEYQMLCRNGSVIDVRLSGIWELDSNDQRIRTLAVVIDVTEEKKLAALIDSEKSRLASIIDGTGVGTWELNVATSQIRLNDRWFEVLGHSRSEYSRADWEALIHPDDIAAYQDLLERHIKGINATYSQELRMRHNDGQWIWMLAKGRISTYADNGSPEWIYGTHLDISDIKASEQAAEEGKDFLERTGQIAGIGAWAVDLKHNQVMWSDQTCRIHDLPPGHVPTMEEALSYYEPSARSRIQEAISTAIETHQPWDLELPMVSAFGRFIWARVVGEVELDRNGQPARLVGAFQDITERKTAEAELERLNSLIRNILQAASEVAIIATDVDGVIQVFNSGAERLLGYRAYELCDKQTPAIFHDQEEVEERGRQLSAALGSQIVGFKVLVAIPEIEGAEIREWTYVRKDGGRVPVSLTVTPMKDGGGKVTGYLGIATDITRVKADQRAISAARDQLELAIEVAEMGIWTWDIASNTLIWNDRMYQFYDQPMELKAGGLSYENWRERVHPDDVDAAAARLMAALEGKATFDPTFRVVRRDGSVRYIQAGAQVERDQARNPIRVTGINRDITDQLQLESSLRRAKEQADFASTAKSSFLANMSHEIRTPMNAVLGMLQLVQRTALDARQQDYVAKADTAAKSLLGILNDILDFSKVEAGKLELDPHPFDVEQLLRDLAVVLSGNLGGKDVELLFEVDPALPRTLVADRLRLQQILINLSGNAIKFTQQGEVVISFMQQSRADHHVNLRIAVRDTGIGIAAEQLEKIFDGFSQAEASTTRRFGGTGLGLAISRRLVQIMGSDIAVSSEPGRGSEFSFELCLPVSDTPPLVTLVPDLPRSLRLLVVDDNPTAREVVSGFCEHLGWHADQAASGTEALEMANQARLAGKKYDVVLMDWHMPGMDGLTTASVMRDLPNADKPPVIVMVTAYGREALLESQATMNAPFADFLTKPLTPNQLTDVLARILSGNAPARPQSPVPEHPRRLERIRILVVEDNALNRQVALELLSAEGARVTMAEAGLPGVQLASESAQQFDVVLMDIQMPDIDGLEATRRIRQKISNTELPILAMTANASGDDREACLAAGMDGHIGKPFDIDELVSNIVRLVGQESPPPGSPSSPEGDGYHQAITSALRRFGGNKLLLNATLASFKSEANQQLAQCERAISAKSLIVPLHTLKGLAMTVGANELGEYAAQLERGVKQRGDSNFEHLTTDQVSKLRQLLEQNHSALTAKFAEVVGIEPQETIPLHEALTISATVNRLTEIVPLLEGGNMKAIEMMDNLTREVSPTVLERLQPISAHIQSLAFLDAIGQINALVSDLTA</sequence>
<feature type="domain" description="PAS" evidence="15">
    <location>
        <begin position="59"/>
        <end position="130"/>
    </location>
</feature>
<keyword evidence="8" id="KW-0067">ATP-binding</keyword>
<evidence type="ECO:0000313" key="17">
    <source>
        <dbReference type="EMBL" id="GLR13661.1"/>
    </source>
</evidence>
<dbReference type="PANTHER" id="PTHR45339:SF1">
    <property type="entry name" value="HYBRID SIGNAL TRANSDUCTION HISTIDINE KINASE J"/>
    <property type="match status" value="1"/>
</dbReference>
<dbReference type="PROSITE" id="PS50109">
    <property type="entry name" value="HIS_KIN"/>
    <property type="match status" value="1"/>
</dbReference>
<keyword evidence="5 12" id="KW-0597">Phosphoprotein</keyword>
<dbReference type="CDD" id="cd00082">
    <property type="entry name" value="HisKA"/>
    <property type="match status" value="1"/>
</dbReference>
<feature type="modified residue" description="4-aspartylphosphate" evidence="12">
    <location>
        <position position="1023"/>
    </location>
</feature>
<evidence type="ECO:0000256" key="2">
    <source>
        <dbReference type="ARBA" id="ARBA00004651"/>
    </source>
</evidence>
<feature type="domain" description="Response regulatory" evidence="14">
    <location>
        <begin position="969"/>
        <end position="1093"/>
    </location>
</feature>
<dbReference type="InterPro" id="IPR003594">
    <property type="entry name" value="HATPase_dom"/>
</dbReference>
<evidence type="ECO:0000256" key="6">
    <source>
        <dbReference type="ARBA" id="ARBA00022692"/>
    </source>
</evidence>
<accession>A0ABQ5YGE5</accession>
<dbReference type="InterPro" id="IPR036641">
    <property type="entry name" value="HPT_dom_sf"/>
</dbReference>
<dbReference type="Pfam" id="PF01627">
    <property type="entry name" value="Hpt"/>
    <property type="match status" value="1"/>
</dbReference>
<dbReference type="InterPro" id="IPR000700">
    <property type="entry name" value="PAS-assoc_C"/>
</dbReference>
<feature type="modified residue" description="4-aspartylphosphate" evidence="12">
    <location>
        <position position="1167"/>
    </location>
</feature>
<organism evidence="17 18">
    <name type="scientific">Chitinimonas prasina</name>
    <dbReference type="NCBI Taxonomy" id="1434937"/>
    <lineage>
        <taxon>Bacteria</taxon>
        <taxon>Pseudomonadati</taxon>
        <taxon>Pseudomonadota</taxon>
        <taxon>Betaproteobacteria</taxon>
        <taxon>Neisseriales</taxon>
        <taxon>Chitinibacteraceae</taxon>
        <taxon>Chitinimonas</taxon>
    </lineage>
</organism>
<dbReference type="SMART" id="SM00091">
    <property type="entry name" value="PAS"/>
    <property type="match status" value="5"/>
</dbReference>
<dbReference type="EMBL" id="BSOG01000002">
    <property type="protein sequence ID" value="GLR13661.1"/>
    <property type="molecule type" value="Genomic_DNA"/>
</dbReference>
<dbReference type="Gene3D" id="1.20.120.160">
    <property type="entry name" value="HPT domain"/>
    <property type="match status" value="1"/>
</dbReference>
<keyword evidence="18" id="KW-1185">Reference proteome</keyword>
<protein>
    <recommendedName>
        <fullName evidence="3">histidine kinase</fullName>
        <ecNumber evidence="3">2.7.13.3</ecNumber>
    </recommendedName>
</protein>
<dbReference type="SMART" id="SM00387">
    <property type="entry name" value="HATPase_c"/>
    <property type="match status" value="1"/>
</dbReference>
<dbReference type="Proteomes" id="UP001156706">
    <property type="component" value="Unassembled WGS sequence"/>
</dbReference>
<feature type="domain" description="PAC" evidence="16">
    <location>
        <begin position="660"/>
        <end position="712"/>
    </location>
</feature>
<keyword evidence="6" id="KW-0812">Transmembrane</keyword>
<reference evidence="18" key="1">
    <citation type="journal article" date="2019" name="Int. J. Syst. Evol. Microbiol.">
        <title>The Global Catalogue of Microorganisms (GCM) 10K type strain sequencing project: providing services to taxonomists for standard genome sequencing and annotation.</title>
        <authorList>
            <consortium name="The Broad Institute Genomics Platform"/>
            <consortium name="The Broad Institute Genome Sequencing Center for Infectious Disease"/>
            <person name="Wu L."/>
            <person name="Ma J."/>
        </authorList>
    </citation>
    <scope>NUCLEOTIDE SEQUENCE [LARGE SCALE GENOMIC DNA]</scope>
    <source>
        <strain evidence="18">NBRC 110044</strain>
    </source>
</reference>
<dbReference type="EC" id="2.7.13.3" evidence="3"/>
<feature type="domain" description="PAS" evidence="15">
    <location>
        <begin position="441"/>
        <end position="513"/>
    </location>
</feature>
<evidence type="ECO:0000259" key="15">
    <source>
        <dbReference type="PROSITE" id="PS50112"/>
    </source>
</evidence>
<keyword evidence="9" id="KW-1133">Transmembrane helix</keyword>